<comment type="caution">
    <text evidence="10">The sequence shown here is derived from an EMBL/GenBank/DDBJ whole genome shotgun (WGS) entry which is preliminary data.</text>
</comment>
<evidence type="ECO:0000256" key="6">
    <source>
        <dbReference type="ARBA" id="ARBA00023211"/>
    </source>
</evidence>
<proteinExistence type="inferred from homology"/>
<dbReference type="InterPro" id="IPR048819">
    <property type="entry name" value="PepQ_N"/>
</dbReference>
<keyword evidence="3 7" id="KW-0378">Hydrolase</keyword>
<dbReference type="Proteomes" id="UP000267187">
    <property type="component" value="Unassembled WGS sequence"/>
</dbReference>
<evidence type="ECO:0000256" key="5">
    <source>
        <dbReference type="ARBA" id="ARBA00023049"/>
    </source>
</evidence>
<dbReference type="InterPro" id="IPR000994">
    <property type="entry name" value="Pept_M24"/>
</dbReference>
<evidence type="ECO:0000313" key="11">
    <source>
        <dbReference type="Proteomes" id="UP000267187"/>
    </source>
</evidence>
<keyword evidence="6 7" id="KW-0464">Manganese</keyword>
<dbReference type="Pfam" id="PF21216">
    <property type="entry name" value="PepQ_N"/>
    <property type="match status" value="1"/>
</dbReference>
<keyword evidence="4 7" id="KW-0224">Dipeptidase</keyword>
<dbReference type="GO" id="GO:0016795">
    <property type="term" value="F:phosphoric triester hydrolase activity"/>
    <property type="evidence" value="ECO:0007669"/>
    <property type="project" value="InterPro"/>
</dbReference>
<dbReference type="PANTHER" id="PTHR43226:SF8">
    <property type="entry name" value="XAA-PRO DIPEPTIDASE"/>
    <property type="match status" value="1"/>
</dbReference>
<protein>
    <recommendedName>
        <fullName evidence="7">Xaa-Pro dipeptidase</fullName>
        <shortName evidence="7">X-Pro dipeptidase</shortName>
        <ecNumber evidence="7">3.4.13.9</ecNumber>
    </recommendedName>
    <alternativeName>
        <fullName evidence="7">Imidodipeptidase</fullName>
    </alternativeName>
    <alternativeName>
        <fullName evidence="7">Proline dipeptidase</fullName>
        <shortName evidence="7">Prolidase</shortName>
    </alternativeName>
</protein>
<feature type="binding site" evidence="7">
    <location>
        <position position="376"/>
    </location>
    <ligand>
        <name>Mn(2+)</name>
        <dbReference type="ChEBI" id="CHEBI:29035"/>
        <label>1</label>
    </ligand>
</feature>
<dbReference type="GO" id="GO:0005829">
    <property type="term" value="C:cytosol"/>
    <property type="evidence" value="ECO:0007669"/>
    <property type="project" value="TreeGrafter"/>
</dbReference>
<evidence type="ECO:0000259" key="8">
    <source>
        <dbReference type="Pfam" id="PF00557"/>
    </source>
</evidence>
<gene>
    <name evidence="7" type="primary">pepQ</name>
    <name evidence="10" type="ORF">DFR27_0815</name>
</gene>
<dbReference type="Gene3D" id="3.90.230.10">
    <property type="entry name" value="Creatinase/methionine aminopeptidase superfamily"/>
    <property type="match status" value="1"/>
</dbReference>
<evidence type="ECO:0000259" key="9">
    <source>
        <dbReference type="Pfam" id="PF21216"/>
    </source>
</evidence>
<evidence type="ECO:0000313" key="10">
    <source>
        <dbReference type="EMBL" id="RMA81025.1"/>
    </source>
</evidence>
<dbReference type="AlphaFoldDB" id="A0A3M0AEZ6"/>
<dbReference type="InterPro" id="IPR022846">
    <property type="entry name" value="X_Pro_dipept"/>
</dbReference>
<keyword evidence="5 7" id="KW-0482">Metalloprotease</keyword>
<keyword evidence="2 7" id="KW-0479">Metal-binding</keyword>
<organism evidence="10 11">
    <name type="scientific">Umboniibacter marinipuniceus</name>
    <dbReference type="NCBI Taxonomy" id="569599"/>
    <lineage>
        <taxon>Bacteria</taxon>
        <taxon>Pseudomonadati</taxon>
        <taxon>Pseudomonadota</taxon>
        <taxon>Gammaproteobacteria</taxon>
        <taxon>Cellvibrionales</taxon>
        <taxon>Cellvibrionaceae</taxon>
        <taxon>Umboniibacter</taxon>
    </lineage>
</organism>
<dbReference type="HAMAP" id="MF_01279">
    <property type="entry name" value="X_Pro_dipeptid"/>
    <property type="match status" value="1"/>
</dbReference>
<comment type="catalytic activity">
    <reaction evidence="7">
        <text>Xaa-L-Pro dipeptide + H2O = an L-alpha-amino acid + L-proline</text>
        <dbReference type="Rhea" id="RHEA:76407"/>
        <dbReference type="ChEBI" id="CHEBI:15377"/>
        <dbReference type="ChEBI" id="CHEBI:59869"/>
        <dbReference type="ChEBI" id="CHEBI:60039"/>
        <dbReference type="ChEBI" id="CHEBI:195196"/>
        <dbReference type="EC" id="3.4.13.9"/>
    </reaction>
</comment>
<evidence type="ECO:0000256" key="1">
    <source>
        <dbReference type="ARBA" id="ARBA00022670"/>
    </source>
</evidence>
<evidence type="ECO:0000256" key="3">
    <source>
        <dbReference type="ARBA" id="ARBA00022801"/>
    </source>
</evidence>
<dbReference type="NCBIfam" id="NF010133">
    <property type="entry name" value="PRK13607.1"/>
    <property type="match status" value="1"/>
</dbReference>
<feature type="binding site" evidence="7">
    <location>
        <position position="412"/>
    </location>
    <ligand>
        <name>Mn(2+)</name>
        <dbReference type="ChEBI" id="CHEBI:29035"/>
        <label>1</label>
    </ligand>
</feature>
<feature type="binding site" evidence="7">
    <location>
        <position position="250"/>
    </location>
    <ligand>
        <name>Mn(2+)</name>
        <dbReference type="ChEBI" id="CHEBI:29035"/>
        <label>2</label>
    </ligand>
</feature>
<comment type="similarity">
    <text evidence="7">Belongs to the peptidase M24B family. Bacterial-type prolidase subfamily.</text>
</comment>
<dbReference type="GO" id="GO:0008235">
    <property type="term" value="F:metalloexopeptidase activity"/>
    <property type="evidence" value="ECO:0007669"/>
    <property type="project" value="UniProtKB-UniRule"/>
</dbReference>
<evidence type="ECO:0000256" key="7">
    <source>
        <dbReference type="HAMAP-Rule" id="MF_01279"/>
    </source>
</evidence>
<keyword evidence="11" id="KW-1185">Reference proteome</keyword>
<dbReference type="GO" id="GO:0004177">
    <property type="term" value="F:aminopeptidase activity"/>
    <property type="evidence" value="ECO:0007669"/>
    <property type="project" value="TreeGrafter"/>
</dbReference>
<dbReference type="OrthoDB" id="9806388at2"/>
<evidence type="ECO:0000256" key="2">
    <source>
        <dbReference type="ARBA" id="ARBA00022723"/>
    </source>
</evidence>
<feature type="binding site" evidence="7">
    <location>
        <position position="239"/>
    </location>
    <ligand>
        <name>Mn(2+)</name>
        <dbReference type="ChEBI" id="CHEBI:29035"/>
        <label>2</label>
    </ligand>
</feature>
<accession>A0A3M0AEZ6</accession>
<comment type="function">
    <text evidence="7">Splits dipeptides with a prolyl residue in the C-terminal position.</text>
</comment>
<dbReference type="Gene3D" id="3.40.350.10">
    <property type="entry name" value="Creatinase/prolidase N-terminal domain"/>
    <property type="match status" value="1"/>
</dbReference>
<feature type="domain" description="Xaa-Pro dipeptidase N-terminal" evidence="9">
    <location>
        <begin position="3"/>
        <end position="150"/>
    </location>
</feature>
<keyword evidence="1 7" id="KW-0645">Protease</keyword>
<feature type="binding site" evidence="7">
    <location>
        <position position="331"/>
    </location>
    <ligand>
        <name>Mn(2+)</name>
        <dbReference type="ChEBI" id="CHEBI:29035"/>
        <label>1</label>
    </ligand>
</feature>
<dbReference type="SUPFAM" id="SSF55920">
    <property type="entry name" value="Creatinase/aminopeptidase"/>
    <property type="match status" value="1"/>
</dbReference>
<dbReference type="GO" id="GO:0046872">
    <property type="term" value="F:metal ion binding"/>
    <property type="evidence" value="ECO:0007669"/>
    <property type="project" value="UniProtKB-KW"/>
</dbReference>
<feature type="domain" description="Peptidase M24" evidence="8">
    <location>
        <begin position="162"/>
        <end position="418"/>
    </location>
</feature>
<evidence type="ECO:0000256" key="4">
    <source>
        <dbReference type="ARBA" id="ARBA00022997"/>
    </source>
</evidence>
<dbReference type="InterPro" id="IPR029149">
    <property type="entry name" value="Creatin/AminoP/Spt16_N"/>
</dbReference>
<dbReference type="PANTHER" id="PTHR43226">
    <property type="entry name" value="XAA-PRO AMINOPEPTIDASE 3"/>
    <property type="match status" value="1"/>
</dbReference>
<dbReference type="InterPro" id="IPR036005">
    <property type="entry name" value="Creatinase/aminopeptidase-like"/>
</dbReference>
<comment type="cofactor">
    <cofactor evidence="7">
        <name>Mn(2+)</name>
        <dbReference type="ChEBI" id="CHEBI:29035"/>
    </cofactor>
    <text evidence="7">Binds 2 manganese ions per subunit.</text>
</comment>
<dbReference type="GO" id="GO:0102009">
    <property type="term" value="F:proline dipeptidase activity"/>
    <property type="evidence" value="ECO:0007669"/>
    <property type="project" value="UniProtKB-EC"/>
</dbReference>
<dbReference type="GO" id="GO:0006508">
    <property type="term" value="P:proteolysis"/>
    <property type="evidence" value="ECO:0007669"/>
    <property type="project" value="UniProtKB-KW"/>
</dbReference>
<feature type="binding site" evidence="7">
    <location>
        <position position="412"/>
    </location>
    <ligand>
        <name>Mn(2+)</name>
        <dbReference type="ChEBI" id="CHEBI:29035"/>
        <label>2</label>
    </ligand>
</feature>
<dbReference type="EC" id="3.4.13.9" evidence="7"/>
<sequence length="434" mass="48930">MNLYNDHFETITQRFSNALTATHNEGVVIHSGSPQKIYLDDQSYPYKVNPHFAYWVPMTDCPDSFIAFKPGQKPLLIVLQANDFWHTQPQLNQGPWLELFDTKSVPTLTQAEQLLADYKQCAWLGDTPHMPTQWGFETTNPEDLLAFLHYERAQKTDWEIELLTTANNMAARSHLAARDAFLAGASEIDIHNHYLLAMSAPESALPYSSIVALNNHGAVLHYDRYETTAPDQSIAFLIDAGARHHGYVADITRTWTTPEHSEFQQFIDRITAEQLALIETLKVGSNYASYHYDMHTRLADVLSDFKLINCSADEALATNVTKAFFPHGLGHLIGLQTHDVAGHQLDHQGTEANTSDGHPFLRLRREITEGMAFTIEPGCYVIDQLLAEHTGTGRINQARVDWLRPYGGVRIEDTVVMKDHKPVNITLPGFNQHS</sequence>
<name>A0A3M0AEZ6_9GAMM</name>
<reference evidence="10 11" key="1">
    <citation type="submission" date="2018-10" db="EMBL/GenBank/DDBJ databases">
        <title>Genomic Encyclopedia of Type Strains, Phase IV (KMG-IV): sequencing the most valuable type-strain genomes for metagenomic binning, comparative biology and taxonomic classification.</title>
        <authorList>
            <person name="Goeker M."/>
        </authorList>
    </citation>
    <scope>NUCLEOTIDE SEQUENCE [LARGE SCALE GENOMIC DNA]</scope>
    <source>
        <strain evidence="10 11">DSM 25080</strain>
    </source>
</reference>
<dbReference type="EMBL" id="REFJ01000002">
    <property type="protein sequence ID" value="RMA81025.1"/>
    <property type="molecule type" value="Genomic_DNA"/>
</dbReference>
<feature type="binding site" evidence="7">
    <location>
        <position position="250"/>
    </location>
    <ligand>
        <name>Mn(2+)</name>
        <dbReference type="ChEBI" id="CHEBI:29035"/>
        <label>1</label>
    </ligand>
</feature>
<dbReference type="Pfam" id="PF00557">
    <property type="entry name" value="Peptidase_M24"/>
    <property type="match status" value="1"/>
</dbReference>
<dbReference type="InterPro" id="IPR052433">
    <property type="entry name" value="X-Pro_dipept-like"/>
</dbReference>
<dbReference type="RefSeq" id="WP_121876191.1">
    <property type="nucleotide sequence ID" value="NZ_REFJ01000002.1"/>
</dbReference>